<protein>
    <submittedName>
        <fullName evidence="1">Uncharacterized protein</fullName>
    </submittedName>
</protein>
<evidence type="ECO:0000313" key="1">
    <source>
        <dbReference type="EMBL" id="CCH80415.1"/>
    </source>
</evidence>
<dbReference type="AlphaFoldDB" id="A0A077M8R8"/>
<accession>A0A077M8R8</accession>
<dbReference type="STRING" id="1194083.BN12_920003"/>
<sequence>MFSTFAALSGLAFFLGLRMAGLAIVVLSFSDEPEGCLGMGFCRVVSVCGVLRWPRTGRRGGSGVGGSEGRLVVGRCGAAAPAALTALAALLAVAPAAAGGALAGTLVAAPAALATGAALAAAGGASGRPWVLLLTAEAGLAAAETALVATEAAAPAPALGAVDLGRGIPEGRSDLVDLHLDDGALLALLGVEGPGDEPAGHDDAGAAPEGLGNVLGRLAPDRAAHEQRLAVLPLVALAVERPRRRGHGEVRDGCARGGEAQLRVAGQVADEGDDGVACHVG</sequence>
<reference evidence="1 2" key="1">
    <citation type="journal article" date="2013" name="ISME J.">
        <title>A metabolic model for members of the genus Tetrasphaera involved in enhanced biological phosphorus removal.</title>
        <authorList>
            <person name="Kristiansen R."/>
            <person name="Nguyen H.T.T."/>
            <person name="Saunders A.M."/>
            <person name="Nielsen J.L."/>
            <person name="Wimmer R."/>
            <person name="Le V.Q."/>
            <person name="McIlroy S.J."/>
            <person name="Petrovski S."/>
            <person name="Seviour R.J."/>
            <person name="Calteau A."/>
            <person name="Nielsen K.L."/>
            <person name="Nielsen P.H."/>
        </authorList>
    </citation>
    <scope>NUCLEOTIDE SEQUENCE [LARGE SCALE GENOMIC DNA]</scope>
    <source>
        <strain evidence="1 2">T1-X7</strain>
    </source>
</reference>
<dbReference type="Proteomes" id="UP000035721">
    <property type="component" value="Unassembled WGS sequence"/>
</dbReference>
<proteinExistence type="predicted"/>
<name>A0A077M8R8_9MICO</name>
<dbReference type="EMBL" id="CAJB01000428">
    <property type="protein sequence ID" value="CCH80415.1"/>
    <property type="molecule type" value="Genomic_DNA"/>
</dbReference>
<organism evidence="1 2">
    <name type="scientific">Nostocoides japonicum T1-X7</name>
    <dbReference type="NCBI Taxonomy" id="1194083"/>
    <lineage>
        <taxon>Bacteria</taxon>
        <taxon>Bacillati</taxon>
        <taxon>Actinomycetota</taxon>
        <taxon>Actinomycetes</taxon>
        <taxon>Micrococcales</taxon>
        <taxon>Intrasporangiaceae</taxon>
        <taxon>Nostocoides</taxon>
    </lineage>
</organism>
<keyword evidence="2" id="KW-1185">Reference proteome</keyword>
<evidence type="ECO:0000313" key="2">
    <source>
        <dbReference type="Proteomes" id="UP000035721"/>
    </source>
</evidence>
<gene>
    <name evidence="1" type="ORF">BN12_920003</name>
</gene>
<comment type="caution">
    <text evidence="1">The sequence shown here is derived from an EMBL/GenBank/DDBJ whole genome shotgun (WGS) entry which is preliminary data.</text>
</comment>